<dbReference type="Pfam" id="PF03704">
    <property type="entry name" value="BTAD"/>
    <property type="match status" value="1"/>
</dbReference>
<dbReference type="GO" id="GO:0006355">
    <property type="term" value="P:regulation of DNA-templated transcription"/>
    <property type="evidence" value="ECO:0007669"/>
    <property type="project" value="InterPro"/>
</dbReference>
<dbReference type="Proteomes" id="UP000186040">
    <property type="component" value="Unassembled WGS sequence"/>
</dbReference>
<reference evidence="7 8" key="1">
    <citation type="submission" date="2016-10" db="EMBL/GenBank/DDBJ databases">
        <title>The Draft Genome Sequence of Actinokineospora bangkokensis 44EHWT reveals the biosynthetic pathway of antifungal compounds Thailandins with unusual extender unit butylmalonyl-CoA.</title>
        <authorList>
            <person name="Greule A."/>
            <person name="Intra B."/>
            <person name="Flemming S."/>
            <person name="Rommel M.G."/>
            <person name="Panbangred W."/>
            <person name="Bechthold A."/>
        </authorList>
    </citation>
    <scope>NUCLEOTIDE SEQUENCE [LARGE SCALE GENOMIC DNA]</scope>
    <source>
        <strain evidence="7 8">44EHW</strain>
    </source>
</reference>
<keyword evidence="2" id="KW-0805">Transcription regulation</keyword>
<dbReference type="OrthoDB" id="134712at2"/>
<dbReference type="EMBL" id="MKQR01000009">
    <property type="protein sequence ID" value="OLR93923.1"/>
    <property type="molecule type" value="Genomic_DNA"/>
</dbReference>
<keyword evidence="8" id="KW-1185">Reference proteome</keyword>
<evidence type="ECO:0000256" key="3">
    <source>
        <dbReference type="ARBA" id="ARBA00023125"/>
    </source>
</evidence>
<name>A0A1Q9LPK1_9PSEU</name>
<gene>
    <name evidence="7" type="ORF">BJP25_15870</name>
</gene>
<dbReference type="InterPro" id="IPR016032">
    <property type="entry name" value="Sig_transdc_resp-reg_C-effctor"/>
</dbReference>
<sequence>MRFLVLGPVAAEAGGPVDLRGPRQRAVLARLLVARGRVVPTSTLVDDLWTHPPAGAVGAVRTFVGDLRRALEPERLPRTPPRLLVTEGPGYALRPGAVDAWEFEDLLARPDPSRSDLSRVDAALALWRGPAYADVADEPWAVAEARRLDELRLHAVEQRAAALLDLGRAAEAVADLRAHTAAHPLREGAWNLLARALYRADRQGEALSALRDARRVLAEELGVDPGPDLRALEADILAHAPSLGPGRAAVARPVLLGREAEQEALLAAADSAVGTRFVLLSGDAGIGKTALAQWLDAELRARGWTTAWGSSTTDDDQPPAWPWTRVLDTLGAPAPAEPTAFAQRRAVVALLARYAPLLLVLDDLHWATPETLAQLTALITDPPPARLLVLATHRDTPGLVDLRAALARTDPLRLRLTGLPARAAGDLVRAATGRDLDRSTADALHRRAGGNPFYLRELARWHDEGAGADDVPPGIRDVVRQRLAGVPEQVREVLRLAAVTGDDLDLLDEPGLLDALEHAAAAGFLVETPPRGFAFAHDLVRSAIAATLSATRRAVLHADVAARLERLRPRDAAALAHHHLRAATPASAARAVGHARTAAQRAERAFAPHQAVRLWQTALDAHAASGTDDEHLRLELLMGHVRALAYTGDLAAARRGRASAVDAAARLGDAQLTTRVLGAFDVPALWTDPDDPELSATIAATARATLDALPEPTPDRARVLATLALELRNTDMTGAAAAAREAAAIPHDDPALRALVLNAHALTLFDHAGMAPQRARAADALIAAEPIGHRVLGHLVALQAHCALADLGAADAHALSADRLAAEHGLPLVGVFTAWYRALRLSITGHPAEGAYRAAAAALPGSGMTGLEPGILALALHCDRLQRGGPPLVADFGPHEPWCRPGPAPPPPPRDLLFEVRSCLRARAAVARADQALADEVHDALLPAAGELAAGSGLVTLGPVAQHLGDLAVVLGRPGQAREHYARALAVAERAGSPHAVAAARAGLRADGAPGAAPPGRGR</sequence>
<dbReference type="PANTHER" id="PTHR35807:SF1">
    <property type="entry name" value="TRANSCRIPTIONAL REGULATOR REDD"/>
    <property type="match status" value="1"/>
</dbReference>
<dbReference type="GO" id="GO:0003677">
    <property type="term" value="F:DNA binding"/>
    <property type="evidence" value="ECO:0007669"/>
    <property type="project" value="UniProtKB-UniRule"/>
</dbReference>
<dbReference type="STRING" id="1193682.BJP25_15870"/>
<evidence type="ECO:0000259" key="6">
    <source>
        <dbReference type="PROSITE" id="PS51755"/>
    </source>
</evidence>
<proteinExistence type="inferred from homology"/>
<protein>
    <recommendedName>
        <fullName evidence="6">OmpR/PhoB-type domain-containing protein</fullName>
    </recommendedName>
</protein>
<dbReference type="PANTHER" id="PTHR35807">
    <property type="entry name" value="TRANSCRIPTIONAL REGULATOR REDD-RELATED"/>
    <property type="match status" value="1"/>
</dbReference>
<dbReference type="InterPro" id="IPR041664">
    <property type="entry name" value="AAA_16"/>
</dbReference>
<dbReference type="SMART" id="SM01043">
    <property type="entry name" value="BTAD"/>
    <property type="match status" value="1"/>
</dbReference>
<dbReference type="Pfam" id="PF13191">
    <property type="entry name" value="AAA_16"/>
    <property type="match status" value="1"/>
</dbReference>
<keyword evidence="4" id="KW-0804">Transcription</keyword>
<dbReference type="InterPro" id="IPR051677">
    <property type="entry name" value="AfsR-DnrI-RedD_regulator"/>
</dbReference>
<comment type="caution">
    <text evidence="7">The sequence shown here is derived from an EMBL/GenBank/DDBJ whole genome shotgun (WGS) entry which is preliminary data.</text>
</comment>
<accession>A0A1Q9LPK1</accession>
<dbReference type="SUPFAM" id="SSF48452">
    <property type="entry name" value="TPR-like"/>
    <property type="match status" value="1"/>
</dbReference>
<dbReference type="AlphaFoldDB" id="A0A1Q9LPK1"/>
<dbReference type="Gene3D" id="3.40.50.300">
    <property type="entry name" value="P-loop containing nucleotide triphosphate hydrolases"/>
    <property type="match status" value="1"/>
</dbReference>
<dbReference type="PROSITE" id="PS51755">
    <property type="entry name" value="OMPR_PHOB"/>
    <property type="match status" value="1"/>
</dbReference>
<evidence type="ECO:0000313" key="7">
    <source>
        <dbReference type="EMBL" id="OLR93923.1"/>
    </source>
</evidence>
<dbReference type="Gene3D" id="1.10.10.10">
    <property type="entry name" value="Winged helix-like DNA-binding domain superfamily/Winged helix DNA-binding domain"/>
    <property type="match status" value="1"/>
</dbReference>
<evidence type="ECO:0000256" key="1">
    <source>
        <dbReference type="ARBA" id="ARBA00005820"/>
    </source>
</evidence>
<comment type="similarity">
    <text evidence="1">Belongs to the AfsR/DnrI/RedD regulatory family.</text>
</comment>
<dbReference type="SUPFAM" id="SSF46894">
    <property type="entry name" value="C-terminal effector domain of the bipartite response regulators"/>
    <property type="match status" value="1"/>
</dbReference>
<dbReference type="CDD" id="cd15831">
    <property type="entry name" value="BTAD"/>
    <property type="match status" value="1"/>
</dbReference>
<dbReference type="InterPro" id="IPR005158">
    <property type="entry name" value="BTAD"/>
</dbReference>
<evidence type="ECO:0000256" key="2">
    <source>
        <dbReference type="ARBA" id="ARBA00023015"/>
    </source>
</evidence>
<dbReference type="InterPro" id="IPR027417">
    <property type="entry name" value="P-loop_NTPase"/>
</dbReference>
<dbReference type="InterPro" id="IPR036388">
    <property type="entry name" value="WH-like_DNA-bd_sf"/>
</dbReference>
<evidence type="ECO:0000313" key="8">
    <source>
        <dbReference type="Proteomes" id="UP000186040"/>
    </source>
</evidence>
<dbReference type="Gene3D" id="1.25.40.10">
    <property type="entry name" value="Tetratricopeptide repeat domain"/>
    <property type="match status" value="1"/>
</dbReference>
<dbReference type="SUPFAM" id="SSF52540">
    <property type="entry name" value="P-loop containing nucleoside triphosphate hydrolases"/>
    <property type="match status" value="1"/>
</dbReference>
<organism evidence="7 8">
    <name type="scientific">Actinokineospora bangkokensis</name>
    <dbReference type="NCBI Taxonomy" id="1193682"/>
    <lineage>
        <taxon>Bacteria</taxon>
        <taxon>Bacillati</taxon>
        <taxon>Actinomycetota</taxon>
        <taxon>Actinomycetes</taxon>
        <taxon>Pseudonocardiales</taxon>
        <taxon>Pseudonocardiaceae</taxon>
        <taxon>Actinokineospora</taxon>
    </lineage>
</organism>
<evidence type="ECO:0000256" key="4">
    <source>
        <dbReference type="ARBA" id="ARBA00023163"/>
    </source>
</evidence>
<feature type="DNA-binding region" description="OmpR/PhoB-type" evidence="5">
    <location>
        <begin position="1"/>
        <end position="95"/>
    </location>
</feature>
<evidence type="ECO:0000256" key="5">
    <source>
        <dbReference type="PROSITE-ProRule" id="PRU01091"/>
    </source>
</evidence>
<dbReference type="Pfam" id="PF00486">
    <property type="entry name" value="Trans_reg_C"/>
    <property type="match status" value="1"/>
</dbReference>
<dbReference type="GO" id="GO:0000160">
    <property type="term" value="P:phosphorelay signal transduction system"/>
    <property type="evidence" value="ECO:0007669"/>
    <property type="project" value="InterPro"/>
</dbReference>
<dbReference type="SMART" id="SM00862">
    <property type="entry name" value="Trans_reg_C"/>
    <property type="match status" value="1"/>
</dbReference>
<dbReference type="InterPro" id="IPR001867">
    <property type="entry name" value="OmpR/PhoB-type_DNA-bd"/>
</dbReference>
<dbReference type="InterPro" id="IPR011990">
    <property type="entry name" value="TPR-like_helical_dom_sf"/>
</dbReference>
<feature type="domain" description="OmpR/PhoB-type" evidence="6">
    <location>
        <begin position="1"/>
        <end position="95"/>
    </location>
</feature>
<keyword evidence="3 5" id="KW-0238">DNA-binding</keyword>